<dbReference type="Gene3D" id="3.90.1690.10">
    <property type="entry name" value="phage-related protein like domain"/>
    <property type="match status" value="1"/>
</dbReference>
<accession>A0ABP8ZR28</accession>
<name>A0ABP8ZR28_9MICO</name>
<dbReference type="RefSeq" id="WP_345434874.1">
    <property type="nucleotide sequence ID" value="NZ_BAABKO010000001.1"/>
</dbReference>
<proteinExistence type="predicted"/>
<keyword evidence="2" id="KW-1185">Reference proteome</keyword>
<dbReference type="EMBL" id="BAABKO010000001">
    <property type="protein sequence ID" value="GAA4762577.1"/>
    <property type="molecule type" value="Genomic_DNA"/>
</dbReference>
<comment type="caution">
    <text evidence="1">The sequence shown here is derived from an EMBL/GenBank/DDBJ whole genome shotgun (WGS) entry which is preliminary data.</text>
</comment>
<protein>
    <recommendedName>
        <fullName evidence="3">Major capsid protein E</fullName>
    </recommendedName>
</protein>
<evidence type="ECO:0000313" key="2">
    <source>
        <dbReference type="Proteomes" id="UP001501645"/>
    </source>
</evidence>
<gene>
    <name evidence="1" type="ORF">GCM10023351_01270</name>
</gene>
<reference evidence="2" key="1">
    <citation type="journal article" date="2019" name="Int. J. Syst. Evol. Microbiol.">
        <title>The Global Catalogue of Microorganisms (GCM) 10K type strain sequencing project: providing services to taxonomists for standard genome sequencing and annotation.</title>
        <authorList>
            <consortium name="The Broad Institute Genomics Platform"/>
            <consortium name="The Broad Institute Genome Sequencing Center for Infectious Disease"/>
            <person name="Wu L."/>
            <person name="Ma J."/>
        </authorList>
    </citation>
    <scope>NUCLEOTIDE SEQUENCE [LARGE SCALE GENOMIC DNA]</scope>
    <source>
        <strain evidence="2">JCM 18537</strain>
    </source>
</reference>
<sequence>MALWTDIIDPAELTGYVREAQEDYERRQGTLARWLPNREVADIVVRFVMGQHGLVPEASYRAIDAEPAVGGQPTGKRVAIELPALSEEIPVSEYDQLRNRGASDDLVRRSILSTARRVVRAISDRAERLRGVVINTGVATIPEIGAADSFGRSASHDVTAPELWNDPTVDRISFLESILDVYGETGAEAGTLLMTRRVFRALAAGDQFRTILVGGGSRPATQEEVRTVVSNAGLPEIVIFNRRTAKGRVLDEDKLFLLPAPVETNDWEGTELGATFWGQTLTATDERYGIEESEQPGIVAGVYRGEKPPMIAEVVGDSLNLPVLANADLSLAATVLS</sequence>
<dbReference type="InterPro" id="IPR053738">
    <property type="entry name" value="Lambda_capsid_assembly"/>
</dbReference>
<dbReference type="Proteomes" id="UP001501645">
    <property type="component" value="Unassembled WGS sequence"/>
</dbReference>
<evidence type="ECO:0008006" key="3">
    <source>
        <dbReference type="Google" id="ProtNLM"/>
    </source>
</evidence>
<evidence type="ECO:0000313" key="1">
    <source>
        <dbReference type="EMBL" id="GAA4762577.1"/>
    </source>
</evidence>
<organism evidence="1 2">
    <name type="scientific">Microbacterium gilvum</name>
    <dbReference type="NCBI Taxonomy" id="1336204"/>
    <lineage>
        <taxon>Bacteria</taxon>
        <taxon>Bacillati</taxon>
        <taxon>Actinomycetota</taxon>
        <taxon>Actinomycetes</taxon>
        <taxon>Micrococcales</taxon>
        <taxon>Microbacteriaceae</taxon>
        <taxon>Microbacterium</taxon>
    </lineage>
</organism>